<dbReference type="AlphaFoldDB" id="A0A6L8MDE5"/>
<reference evidence="1 2" key="1">
    <citation type="submission" date="2019-12" db="EMBL/GenBank/DDBJ databases">
        <title>Novel species isolated from a subtropical stream in China.</title>
        <authorList>
            <person name="Lu H."/>
        </authorList>
    </citation>
    <scope>NUCLEOTIDE SEQUENCE [LARGE SCALE GENOMIC DNA]</scope>
    <source>
        <strain evidence="1 2">FT50W</strain>
    </source>
</reference>
<protein>
    <recommendedName>
        <fullName evidence="3">Threonine transporter</fullName>
    </recommendedName>
</protein>
<accession>A0A6L8MDE5</accession>
<dbReference type="RefSeq" id="WP_161018134.1">
    <property type="nucleotide sequence ID" value="NZ_WWCP01000001.1"/>
</dbReference>
<sequence length="149" mass="17185">MTNTSTTSSFFNNRIELATRSSFILACLADRVLDIDRLVFFDYVLLYAKEFGGPINVHTDLPNKIAELIYRRESLPAALKLFLSRGIISSEINSTGIYFKANEETAQYIGCLKSEYYKDIWTNLLWLESNYESLDNKRIGYVHGFSERK</sequence>
<evidence type="ECO:0000313" key="1">
    <source>
        <dbReference type="EMBL" id="MYM80790.1"/>
    </source>
</evidence>
<evidence type="ECO:0008006" key="3">
    <source>
        <dbReference type="Google" id="ProtNLM"/>
    </source>
</evidence>
<dbReference type="InterPro" id="IPR046904">
    <property type="entry name" value="ABC-3C_MC2"/>
</dbReference>
<dbReference type="EMBL" id="WWCP01000001">
    <property type="protein sequence ID" value="MYM80790.1"/>
    <property type="molecule type" value="Genomic_DNA"/>
</dbReference>
<dbReference type="Proteomes" id="UP000474565">
    <property type="component" value="Unassembled WGS sequence"/>
</dbReference>
<gene>
    <name evidence="1" type="ORF">GTP44_02290</name>
</gene>
<name>A0A6L8MDE5_9BURK</name>
<evidence type="ECO:0000313" key="2">
    <source>
        <dbReference type="Proteomes" id="UP000474565"/>
    </source>
</evidence>
<comment type="caution">
    <text evidence="1">The sequence shown here is derived from an EMBL/GenBank/DDBJ whole genome shotgun (WGS) entry which is preliminary data.</text>
</comment>
<organism evidence="1 2">
    <name type="scientific">Duganella lactea</name>
    <dbReference type="NCBI Taxonomy" id="2692173"/>
    <lineage>
        <taxon>Bacteria</taxon>
        <taxon>Pseudomonadati</taxon>
        <taxon>Pseudomonadota</taxon>
        <taxon>Betaproteobacteria</taxon>
        <taxon>Burkholderiales</taxon>
        <taxon>Oxalobacteraceae</taxon>
        <taxon>Telluria group</taxon>
        <taxon>Duganella</taxon>
    </lineage>
</organism>
<proteinExistence type="predicted"/>
<dbReference type="Pfam" id="PF20288">
    <property type="entry name" value="MC2"/>
    <property type="match status" value="1"/>
</dbReference>